<dbReference type="PANTHER" id="PTHR11455:SF9">
    <property type="entry name" value="CRYPTOCHROME CIRCADIAN CLOCK 5 ISOFORM X1"/>
    <property type="match status" value="1"/>
</dbReference>
<dbReference type="InterPro" id="IPR014729">
    <property type="entry name" value="Rossmann-like_a/b/a_fold"/>
</dbReference>
<accession>A0A2V3DQL3</accession>
<dbReference type="InterPro" id="IPR002081">
    <property type="entry name" value="Cryptochrome/DNA_photolyase_1"/>
</dbReference>
<dbReference type="AlphaFoldDB" id="A0A2V3DQL3"/>
<dbReference type="Gene3D" id="3.40.50.620">
    <property type="entry name" value="HUPs"/>
    <property type="match status" value="1"/>
</dbReference>
<feature type="binding site" evidence="3">
    <location>
        <begin position="426"/>
        <end position="428"/>
    </location>
    <ligand>
        <name>FAD</name>
        <dbReference type="ChEBI" id="CHEBI:57692"/>
    </ligand>
</feature>
<feature type="binding site" evidence="3">
    <location>
        <begin position="257"/>
        <end position="261"/>
    </location>
    <ligand>
        <name>FAD</name>
        <dbReference type="ChEBI" id="CHEBI:57692"/>
    </ligand>
</feature>
<dbReference type="Gene3D" id="1.25.40.80">
    <property type="match status" value="1"/>
</dbReference>
<dbReference type="SUPFAM" id="SSF52425">
    <property type="entry name" value="Cryptochrome/photolyase, N-terminal domain"/>
    <property type="match status" value="1"/>
</dbReference>
<evidence type="ECO:0000256" key="2">
    <source>
        <dbReference type="ARBA" id="ARBA00022827"/>
    </source>
</evidence>
<dbReference type="GO" id="GO:0071949">
    <property type="term" value="F:FAD binding"/>
    <property type="evidence" value="ECO:0007669"/>
    <property type="project" value="TreeGrafter"/>
</dbReference>
<reference evidence="5 6" key="1">
    <citation type="submission" date="2018-05" db="EMBL/GenBank/DDBJ databases">
        <title>Genetic diversity of glacier-inhabiting Cryobacterium bacteria in China and description of Cryobacterium mengkeensis sp. nov. and Arthrobacter glacialis sp. nov.</title>
        <authorList>
            <person name="Liu Q."/>
            <person name="Xin Y.-H."/>
        </authorList>
    </citation>
    <scope>NUCLEOTIDE SEQUENCE [LARGE SCALE GENOMIC DNA]</scope>
    <source>
        <strain evidence="5 6">GP3</strain>
    </source>
</reference>
<sequence length="509" mass="55942">MRKTALSAINVVWFRDDLRLADHPALSAAMADTHVPTVAVFVLDEESEGIRPLGAGAKWWLHHSLVDLSKDLDALNVPLVLLKGPAAPLVTELVSKLCTLFGLPANGLSMHWNRRYGGGERSVDTEIKAALRELGCSVSSYSGTLLHEPWVVKTKEERHYKVFTPFYNALLALPLRPEFPAPERAQEQLELDGLRAGSSSDDLESWELLPKAPDWSAGLANAWTPGEGAAHERLALVLDEVAAGYLTGRDRPGSDETSRLSPALRWGHLSPVQVWEALGALAAANREAADGARAIMRQLAWRDFCWNQLYHQPHLHQQNLRPEFDGFDWSWPTTVLPVPGSAGAASGASVSGSGESEPGQAIIDELYTAWCRGESGFPLVDAGMRQLWQIGWMHNRVRMVVASLLVKNLGIHWRAGEAWFWDTLVDADAASNPANWQWVAGCGTDAAPYFRVFNPVLQAKKFDPHGRYQAQFAPTLSHEPVVDLKESRAAALAAYEHMKQSARSGEALL</sequence>
<dbReference type="Pfam" id="PF03441">
    <property type="entry name" value="FAD_binding_7"/>
    <property type="match status" value="1"/>
</dbReference>
<dbReference type="GO" id="GO:0003904">
    <property type="term" value="F:deoxyribodipyrimidine photo-lyase activity"/>
    <property type="evidence" value="ECO:0007669"/>
    <property type="project" value="TreeGrafter"/>
</dbReference>
<dbReference type="InterPro" id="IPR036134">
    <property type="entry name" value="Crypto/Photolyase_FAD-like_sf"/>
</dbReference>
<gene>
    <name evidence="5" type="ORF">CVS29_14915</name>
</gene>
<keyword evidence="1 3" id="KW-0285">Flavoprotein</keyword>
<feature type="site" description="Electron transfer via tryptophanyl radical" evidence="4">
    <location>
        <position position="436"/>
    </location>
</feature>
<feature type="binding site" evidence="3">
    <location>
        <position position="245"/>
    </location>
    <ligand>
        <name>FAD</name>
        <dbReference type="ChEBI" id="CHEBI:57692"/>
    </ligand>
</feature>
<keyword evidence="2 3" id="KW-0274">FAD</keyword>
<dbReference type="PANTHER" id="PTHR11455">
    <property type="entry name" value="CRYPTOCHROME"/>
    <property type="match status" value="1"/>
</dbReference>
<evidence type="ECO:0000313" key="6">
    <source>
        <dbReference type="Proteomes" id="UP000246303"/>
    </source>
</evidence>
<feature type="site" description="Electron transfer via tryptophanyl radical" evidence="4">
    <location>
        <position position="329"/>
    </location>
</feature>
<feature type="site" description="Electron transfer via tryptophanyl radical" evidence="4">
    <location>
        <position position="413"/>
    </location>
</feature>
<dbReference type="SUPFAM" id="SSF48173">
    <property type="entry name" value="Cryptochrome/photolyase FAD-binding domain"/>
    <property type="match status" value="1"/>
</dbReference>
<keyword evidence="5" id="KW-0456">Lyase</keyword>
<dbReference type="PROSITE" id="PS51645">
    <property type="entry name" value="PHR_CRY_ALPHA_BETA"/>
    <property type="match status" value="1"/>
</dbReference>
<evidence type="ECO:0000256" key="1">
    <source>
        <dbReference type="ARBA" id="ARBA00022630"/>
    </source>
</evidence>
<dbReference type="Gene3D" id="1.10.579.10">
    <property type="entry name" value="DNA Cyclobutane Dipyrimidine Photolyase, subunit A, domain 3"/>
    <property type="match status" value="1"/>
</dbReference>
<dbReference type="InterPro" id="IPR006050">
    <property type="entry name" value="DNA_photolyase_N"/>
</dbReference>
<name>A0A2V3DQL3_9MICC</name>
<organism evidence="5 6">
    <name type="scientific">Arthrobacter psychrochitiniphilus</name>
    <dbReference type="NCBI Taxonomy" id="291045"/>
    <lineage>
        <taxon>Bacteria</taxon>
        <taxon>Bacillati</taxon>
        <taxon>Actinomycetota</taxon>
        <taxon>Actinomycetes</taxon>
        <taxon>Micrococcales</taxon>
        <taxon>Micrococcaceae</taxon>
        <taxon>Arthrobacter</taxon>
    </lineage>
</organism>
<dbReference type="Proteomes" id="UP000246303">
    <property type="component" value="Unassembled WGS sequence"/>
</dbReference>
<dbReference type="InterPro" id="IPR005101">
    <property type="entry name" value="Cryptochr/Photolyase_FAD-bd"/>
</dbReference>
<dbReference type="EMBL" id="QHLZ01000011">
    <property type="protein sequence ID" value="PXA64434.1"/>
    <property type="molecule type" value="Genomic_DNA"/>
</dbReference>
<dbReference type="RefSeq" id="WP_110107132.1">
    <property type="nucleotide sequence ID" value="NZ_JACBZZ010000001.1"/>
</dbReference>
<dbReference type="InterPro" id="IPR036155">
    <property type="entry name" value="Crypto/Photolyase_N_sf"/>
</dbReference>
<comment type="caution">
    <text evidence="5">The sequence shown here is derived from an EMBL/GenBank/DDBJ whole genome shotgun (WGS) entry which is preliminary data.</text>
</comment>
<evidence type="ECO:0000256" key="4">
    <source>
        <dbReference type="PIRSR" id="PIRSR602081-2"/>
    </source>
</evidence>
<evidence type="ECO:0000256" key="3">
    <source>
        <dbReference type="PIRSR" id="PIRSR602081-1"/>
    </source>
</evidence>
<keyword evidence="6" id="KW-1185">Reference proteome</keyword>
<protein>
    <submittedName>
        <fullName evidence="5">Deoxyribodipyrimidine photolyase</fullName>
    </submittedName>
</protein>
<dbReference type="Pfam" id="PF00875">
    <property type="entry name" value="DNA_photolyase"/>
    <property type="match status" value="1"/>
</dbReference>
<evidence type="ECO:0000313" key="5">
    <source>
        <dbReference type="EMBL" id="PXA64434.1"/>
    </source>
</evidence>
<dbReference type="GO" id="GO:0009416">
    <property type="term" value="P:response to light stimulus"/>
    <property type="evidence" value="ECO:0007669"/>
    <property type="project" value="TreeGrafter"/>
</dbReference>
<dbReference type="GO" id="GO:0003677">
    <property type="term" value="F:DNA binding"/>
    <property type="evidence" value="ECO:0007669"/>
    <property type="project" value="TreeGrafter"/>
</dbReference>
<comment type="cofactor">
    <cofactor evidence="3">
        <name>FAD</name>
        <dbReference type="ChEBI" id="CHEBI:57692"/>
    </cofactor>
    <text evidence="3">Binds 1 FAD per subunit.</text>
</comment>
<proteinExistence type="predicted"/>
<dbReference type="OrthoDB" id="9772484at2"/>